<keyword evidence="3" id="KW-1185">Reference proteome</keyword>
<dbReference type="InterPro" id="IPR026353">
    <property type="entry name" value="Hypoxan-DNA_Glyclase"/>
</dbReference>
<proteinExistence type="predicted"/>
<comment type="caution">
    <text evidence="2">The sequence shown here is derived from an EMBL/GenBank/DDBJ whole genome shotgun (WGS) entry which is preliminary data.</text>
</comment>
<dbReference type="SMART" id="SM00986">
    <property type="entry name" value="UDG"/>
    <property type="match status" value="1"/>
</dbReference>
<organism evidence="2 3">
    <name type="scientific">Mangrovibacterium diazotrophicum</name>
    <dbReference type="NCBI Taxonomy" id="1261403"/>
    <lineage>
        <taxon>Bacteria</taxon>
        <taxon>Pseudomonadati</taxon>
        <taxon>Bacteroidota</taxon>
        <taxon>Bacteroidia</taxon>
        <taxon>Marinilabiliales</taxon>
        <taxon>Prolixibacteraceae</taxon>
        <taxon>Mangrovibacterium</taxon>
    </lineage>
</organism>
<name>A0A419W3J6_9BACT</name>
<evidence type="ECO:0000259" key="1">
    <source>
        <dbReference type="SMART" id="SM00986"/>
    </source>
</evidence>
<reference evidence="2 3" key="1">
    <citation type="submission" date="2018-09" db="EMBL/GenBank/DDBJ databases">
        <title>Genomic Encyclopedia of Archaeal and Bacterial Type Strains, Phase II (KMG-II): from individual species to whole genera.</title>
        <authorList>
            <person name="Goeker M."/>
        </authorList>
    </citation>
    <scope>NUCLEOTIDE SEQUENCE [LARGE SCALE GENOMIC DNA]</scope>
    <source>
        <strain evidence="2 3">DSM 27148</strain>
    </source>
</reference>
<dbReference type="SUPFAM" id="SSF52141">
    <property type="entry name" value="Uracil-DNA glycosylase-like"/>
    <property type="match status" value="1"/>
</dbReference>
<dbReference type="RefSeq" id="WP_211337950.1">
    <property type="nucleotide sequence ID" value="NZ_RAPN01000001.1"/>
</dbReference>
<accession>A0A419W3J6</accession>
<evidence type="ECO:0000313" key="2">
    <source>
        <dbReference type="EMBL" id="RKD90048.1"/>
    </source>
</evidence>
<dbReference type="NCBIfam" id="TIGR04274">
    <property type="entry name" value="hypoxanDNAglyco"/>
    <property type="match status" value="1"/>
</dbReference>
<dbReference type="InterPro" id="IPR036895">
    <property type="entry name" value="Uracil-DNA_glycosylase-like_sf"/>
</dbReference>
<dbReference type="AlphaFoldDB" id="A0A419W3J6"/>
<sequence length="276" mass="31367">MGTIIRNRTIRPSSRLESSKNYKIDTKVVGAIDTLRVNIDHESDSFLKSYWFHGKDVAYRNSISFRVTDYGPRIDISWSGAQPYKEEQNTRQKQSVDKLLVDLDAINRKMKVPTEGIVYSLDPVVDDKSKILILGTMPGEESLRQQAYYAHPRNLFWKLIEAVIGESLPGDYEEKKSFLLHHGIALWDVCHSCERQGSLDTDISDELPNDIANFIVNYPNVTTIGLNGKKAAQLFGKYIGSIQGIKLFALPSSSPANASIPWEEKRDSWLRLKQYL</sequence>
<protein>
    <submittedName>
        <fullName evidence="2">G/U mismatch-specific uracil-DNA glycosylase</fullName>
    </submittedName>
</protein>
<dbReference type="InterPro" id="IPR005122">
    <property type="entry name" value="Uracil-DNA_glycosylase-like"/>
</dbReference>
<dbReference type="SMART" id="SM00987">
    <property type="entry name" value="UreE_C"/>
    <property type="match status" value="1"/>
</dbReference>
<evidence type="ECO:0000313" key="3">
    <source>
        <dbReference type="Proteomes" id="UP000283387"/>
    </source>
</evidence>
<dbReference type="Gene3D" id="3.40.470.10">
    <property type="entry name" value="Uracil-DNA glycosylase-like domain"/>
    <property type="match status" value="1"/>
</dbReference>
<feature type="domain" description="Uracil-DNA glycosylase-like" evidence="1">
    <location>
        <begin position="122"/>
        <end position="273"/>
    </location>
</feature>
<dbReference type="Proteomes" id="UP000283387">
    <property type="component" value="Unassembled WGS sequence"/>
</dbReference>
<dbReference type="Pfam" id="PF03167">
    <property type="entry name" value="UDG"/>
    <property type="match status" value="1"/>
</dbReference>
<gene>
    <name evidence="2" type="ORF">BC643_0384</name>
</gene>
<dbReference type="EMBL" id="RAPN01000001">
    <property type="protein sequence ID" value="RKD90048.1"/>
    <property type="molecule type" value="Genomic_DNA"/>
</dbReference>
<dbReference type="CDD" id="cd10032">
    <property type="entry name" value="UDG-F6_HDG"/>
    <property type="match status" value="1"/>
</dbReference>